<comment type="pathway">
    <text evidence="5 6">Purine metabolism; IMP biosynthesis via de novo pathway; 5-amino-1-(5-phospho-D-ribosyl)imidazole-4-carboxylate from 5-amino-1-(5-phospho-D-ribosyl)imidazole (N5-CAIR route): step 1/2.</text>
</comment>
<dbReference type="UniPathway" id="UPA00074">
    <property type="reaction ID" value="UER00942"/>
</dbReference>
<dbReference type="Pfam" id="PF22660">
    <property type="entry name" value="RS_preATP-grasp-like"/>
    <property type="match status" value="1"/>
</dbReference>
<dbReference type="InterPro" id="IPR054350">
    <property type="entry name" value="PurT/PurK_preATP-grasp"/>
</dbReference>
<dbReference type="Proteomes" id="UP000198636">
    <property type="component" value="Unassembled WGS sequence"/>
</dbReference>
<dbReference type="NCBIfam" id="NF004675">
    <property type="entry name" value="PRK06019.1-1"/>
    <property type="match status" value="1"/>
</dbReference>
<comment type="function">
    <text evidence="5">Catalyzes the ATP-dependent conversion of 5-aminoimidazole ribonucleotide (AIR) and HCO(3)(-) to N5-carboxyaminoimidazole ribonucleotide (N5-CAIR).</text>
</comment>
<name>A0A1G5I993_9FIRM</name>
<proteinExistence type="inferred from homology"/>
<evidence type="ECO:0000313" key="8">
    <source>
        <dbReference type="EMBL" id="SCY72584.1"/>
    </source>
</evidence>
<evidence type="ECO:0000259" key="7">
    <source>
        <dbReference type="PROSITE" id="PS50975"/>
    </source>
</evidence>
<keyword evidence="1 5" id="KW-0436">Ligase</keyword>
<dbReference type="Gene3D" id="3.40.50.20">
    <property type="match status" value="1"/>
</dbReference>
<dbReference type="RefSeq" id="WP_091543413.1">
    <property type="nucleotide sequence ID" value="NZ_FMUS01000014.1"/>
</dbReference>
<dbReference type="Pfam" id="PF02222">
    <property type="entry name" value="ATP-grasp"/>
    <property type="match status" value="1"/>
</dbReference>
<comment type="catalytic activity">
    <reaction evidence="5 6">
        <text>5-amino-1-(5-phospho-beta-D-ribosyl)imidazole + hydrogencarbonate + ATP = 5-carboxyamino-1-(5-phospho-D-ribosyl)imidazole + ADP + phosphate + 2 H(+)</text>
        <dbReference type="Rhea" id="RHEA:19317"/>
        <dbReference type="ChEBI" id="CHEBI:15378"/>
        <dbReference type="ChEBI" id="CHEBI:17544"/>
        <dbReference type="ChEBI" id="CHEBI:30616"/>
        <dbReference type="ChEBI" id="CHEBI:43474"/>
        <dbReference type="ChEBI" id="CHEBI:58730"/>
        <dbReference type="ChEBI" id="CHEBI:137981"/>
        <dbReference type="ChEBI" id="CHEBI:456216"/>
        <dbReference type="EC" id="6.3.4.18"/>
    </reaction>
</comment>
<evidence type="ECO:0000256" key="1">
    <source>
        <dbReference type="ARBA" id="ARBA00022598"/>
    </source>
</evidence>
<dbReference type="PROSITE" id="PS50975">
    <property type="entry name" value="ATP_GRASP"/>
    <property type="match status" value="1"/>
</dbReference>
<dbReference type="InterPro" id="IPR003135">
    <property type="entry name" value="ATP-grasp_carboxylate-amine"/>
</dbReference>
<protein>
    <recommendedName>
        <fullName evidence="5 6">N5-carboxyaminoimidazole ribonucleotide synthase</fullName>
        <shortName evidence="5 6">N5-CAIR synthase</shortName>
        <ecNumber evidence="5 6">6.3.4.18</ecNumber>
    </recommendedName>
    <alternativeName>
        <fullName evidence="5 6">5-(carboxyamino)imidazole ribonucleotide synthetase</fullName>
    </alternativeName>
</protein>
<dbReference type="AlphaFoldDB" id="A0A1G5I993"/>
<organism evidence="8 9">
    <name type="scientific">Alkaliphilus peptidifermentans DSM 18978</name>
    <dbReference type="NCBI Taxonomy" id="1120976"/>
    <lineage>
        <taxon>Bacteria</taxon>
        <taxon>Bacillati</taxon>
        <taxon>Bacillota</taxon>
        <taxon>Clostridia</taxon>
        <taxon>Peptostreptococcales</taxon>
        <taxon>Natronincolaceae</taxon>
        <taxon>Alkaliphilus</taxon>
    </lineage>
</organism>
<dbReference type="GO" id="GO:0006189">
    <property type="term" value="P:'de novo' IMP biosynthetic process"/>
    <property type="evidence" value="ECO:0007669"/>
    <property type="project" value="UniProtKB-UniRule"/>
</dbReference>
<keyword evidence="9" id="KW-1185">Reference proteome</keyword>
<dbReference type="EMBL" id="FMUS01000014">
    <property type="protein sequence ID" value="SCY72584.1"/>
    <property type="molecule type" value="Genomic_DNA"/>
</dbReference>
<dbReference type="STRING" id="1120976.SAMN03080606_02284"/>
<keyword evidence="4 5" id="KW-0067">ATP-binding</keyword>
<dbReference type="NCBIfam" id="NF004679">
    <property type="entry name" value="PRK06019.1-5"/>
    <property type="match status" value="1"/>
</dbReference>
<dbReference type="InterPro" id="IPR011054">
    <property type="entry name" value="Rudment_hybrid_motif"/>
</dbReference>
<dbReference type="NCBIfam" id="NF004676">
    <property type="entry name" value="PRK06019.1-2"/>
    <property type="match status" value="1"/>
</dbReference>
<evidence type="ECO:0000256" key="3">
    <source>
        <dbReference type="ARBA" id="ARBA00022755"/>
    </source>
</evidence>
<comment type="subunit">
    <text evidence="5 6">Homodimer.</text>
</comment>
<dbReference type="Gene3D" id="3.30.1490.20">
    <property type="entry name" value="ATP-grasp fold, A domain"/>
    <property type="match status" value="1"/>
</dbReference>
<feature type="binding site" evidence="5">
    <location>
        <begin position="184"/>
        <end position="187"/>
    </location>
    <ligand>
        <name>ATP</name>
        <dbReference type="ChEBI" id="CHEBI:30616"/>
    </ligand>
</feature>
<evidence type="ECO:0000256" key="6">
    <source>
        <dbReference type="RuleBase" id="RU361200"/>
    </source>
</evidence>
<dbReference type="OrthoDB" id="9804625at2"/>
<evidence type="ECO:0000256" key="4">
    <source>
        <dbReference type="ARBA" id="ARBA00022840"/>
    </source>
</evidence>
<dbReference type="PANTHER" id="PTHR11609:SF5">
    <property type="entry name" value="PHOSPHORIBOSYLAMINOIMIDAZOLE CARBOXYLASE"/>
    <property type="match status" value="1"/>
</dbReference>
<dbReference type="InterPro" id="IPR040686">
    <property type="entry name" value="PurK_C"/>
</dbReference>
<reference evidence="8 9" key="1">
    <citation type="submission" date="2016-10" db="EMBL/GenBank/DDBJ databases">
        <authorList>
            <person name="de Groot N.N."/>
        </authorList>
    </citation>
    <scope>NUCLEOTIDE SEQUENCE [LARGE SCALE GENOMIC DNA]</scope>
    <source>
        <strain evidence="8 9">DSM 18978</strain>
    </source>
</reference>
<comment type="caution">
    <text evidence="5">Lacks conserved residue(s) required for the propagation of feature annotation.</text>
</comment>
<dbReference type="InterPro" id="IPR005875">
    <property type="entry name" value="PurK"/>
</dbReference>
<gene>
    <name evidence="5 6" type="primary">purK</name>
    <name evidence="8" type="ORF">SAMN03080606_02284</name>
</gene>
<feature type="binding site" evidence="5">
    <location>
        <begin position="269"/>
        <end position="270"/>
    </location>
    <ligand>
        <name>ATP</name>
        <dbReference type="ChEBI" id="CHEBI:30616"/>
    </ligand>
</feature>
<dbReference type="InterPro" id="IPR013815">
    <property type="entry name" value="ATP_grasp_subdomain_1"/>
</dbReference>
<comment type="function">
    <text evidence="6">Catalyzes the ATP-dependent conversion of 5-aminoimidazole ribonucleotide (AIR) and HCO(3)- to N5-carboxyaminoimidazole ribonucleotide (N5-CAIR).</text>
</comment>
<dbReference type="PANTHER" id="PTHR11609">
    <property type="entry name" value="PURINE BIOSYNTHESIS PROTEIN 6/7, PUR6/7"/>
    <property type="match status" value="1"/>
</dbReference>
<sequence>MLRKFNDIKIGIIGGGQLGKMMAIEGKKLGLKFIILDPQPDCPAATVVDELIIGSFYDEIKIKELANKTDVVTYEFEHIHADLLKTMEQEGYKIYPSPSTLKIIQDKYQQKKFLTEQGLPVPKFKAVTGLEDLNRAVMELGLPILLKSRRGGYDGKGNYLIKTMEEIEIAYKSLGGKDDTLMVEAFVDFEMEVSAIVARGIYGDQKVYPLSENIHEDNILITTIVPARVKRAIEEKAKAVAQKSMEVLGGIGVFCIEMFIDREGNVLVNEIAPRVHNSGHYTIEGCSTSQFAQHLRGILGLPLGSTNLRKSSVMINLLGDANSKGTASIIGVEKVLKESEAYLHIYGKKESKPQRKMGHVTVLDSDINEALGKAQLIRGYIKIIGEEAEYND</sequence>
<dbReference type="Pfam" id="PF17769">
    <property type="entry name" value="PurK_C"/>
    <property type="match status" value="1"/>
</dbReference>
<dbReference type="Gene3D" id="3.30.470.20">
    <property type="entry name" value="ATP-grasp fold, B domain"/>
    <property type="match status" value="1"/>
</dbReference>
<dbReference type="GO" id="GO:0034028">
    <property type="term" value="F:5-(carboxyamino)imidazole ribonucleotide synthase activity"/>
    <property type="evidence" value="ECO:0007669"/>
    <property type="project" value="UniProtKB-UniRule"/>
</dbReference>
<dbReference type="SUPFAM" id="SSF51246">
    <property type="entry name" value="Rudiment single hybrid motif"/>
    <property type="match status" value="1"/>
</dbReference>
<dbReference type="SUPFAM" id="SSF52440">
    <property type="entry name" value="PreATP-grasp domain"/>
    <property type="match status" value="1"/>
</dbReference>
<feature type="binding site" evidence="5">
    <location>
        <position position="192"/>
    </location>
    <ligand>
        <name>ATP</name>
        <dbReference type="ChEBI" id="CHEBI:30616"/>
    </ligand>
</feature>
<comment type="similarity">
    <text evidence="5 6">Belongs to the PurK/PurT family.</text>
</comment>
<feature type="domain" description="ATP-grasp" evidence="7">
    <location>
        <begin position="111"/>
        <end position="299"/>
    </location>
</feature>
<keyword evidence="2 5" id="KW-0547">Nucleotide-binding</keyword>
<feature type="binding site" evidence="5">
    <location>
        <position position="147"/>
    </location>
    <ligand>
        <name>ATP</name>
        <dbReference type="ChEBI" id="CHEBI:30616"/>
    </ligand>
</feature>
<evidence type="ECO:0000313" key="9">
    <source>
        <dbReference type="Proteomes" id="UP000198636"/>
    </source>
</evidence>
<keyword evidence="3 5" id="KW-0658">Purine biosynthesis</keyword>
<evidence type="ECO:0000256" key="2">
    <source>
        <dbReference type="ARBA" id="ARBA00022741"/>
    </source>
</evidence>
<dbReference type="InterPro" id="IPR016185">
    <property type="entry name" value="PreATP-grasp_dom_sf"/>
</dbReference>
<dbReference type="InterPro" id="IPR011761">
    <property type="entry name" value="ATP-grasp"/>
</dbReference>
<evidence type="ECO:0000256" key="5">
    <source>
        <dbReference type="HAMAP-Rule" id="MF_01928"/>
    </source>
</evidence>
<dbReference type="SUPFAM" id="SSF56059">
    <property type="entry name" value="Glutathione synthetase ATP-binding domain-like"/>
    <property type="match status" value="1"/>
</dbReference>
<dbReference type="HAMAP" id="MF_01928">
    <property type="entry name" value="PurK"/>
    <property type="match status" value="1"/>
</dbReference>
<dbReference type="GO" id="GO:0005524">
    <property type="term" value="F:ATP binding"/>
    <property type="evidence" value="ECO:0007669"/>
    <property type="project" value="UniProtKB-UniRule"/>
</dbReference>
<feature type="binding site" evidence="5">
    <location>
        <position position="107"/>
    </location>
    <ligand>
        <name>ATP</name>
        <dbReference type="ChEBI" id="CHEBI:30616"/>
    </ligand>
</feature>
<dbReference type="GO" id="GO:0004638">
    <property type="term" value="F:phosphoribosylaminoimidazole carboxylase activity"/>
    <property type="evidence" value="ECO:0007669"/>
    <property type="project" value="InterPro"/>
</dbReference>
<dbReference type="EC" id="6.3.4.18" evidence="5 6"/>
<dbReference type="NCBIfam" id="TIGR01161">
    <property type="entry name" value="purK"/>
    <property type="match status" value="1"/>
</dbReference>
<accession>A0A1G5I993</accession>
<dbReference type="FunFam" id="3.30.1490.20:FF:000015">
    <property type="entry name" value="N5-carboxyaminoimidazole ribonucleotide synthase"/>
    <property type="match status" value="1"/>
</dbReference>
<dbReference type="GO" id="GO:0046872">
    <property type="term" value="F:metal ion binding"/>
    <property type="evidence" value="ECO:0007669"/>
    <property type="project" value="InterPro"/>
</dbReference>
<feature type="binding site" evidence="5">
    <location>
        <position position="215"/>
    </location>
    <ligand>
        <name>ATP</name>
        <dbReference type="ChEBI" id="CHEBI:30616"/>
    </ligand>
</feature>
<dbReference type="FunFam" id="3.30.470.20:FF:000029">
    <property type="entry name" value="N5-carboxyaminoimidazole ribonucleotide synthase"/>
    <property type="match status" value="1"/>
</dbReference>